<reference evidence="2 3" key="1">
    <citation type="journal article" date="2021" name="BMC Biol.">
        <title>Horizontally acquired antibacterial genes associated with adaptive radiation of ladybird beetles.</title>
        <authorList>
            <person name="Li H.S."/>
            <person name="Tang X.F."/>
            <person name="Huang Y.H."/>
            <person name="Xu Z.Y."/>
            <person name="Chen M.L."/>
            <person name="Du X.Y."/>
            <person name="Qiu B.Y."/>
            <person name="Chen P.T."/>
            <person name="Zhang W."/>
            <person name="Slipinski A."/>
            <person name="Escalona H.E."/>
            <person name="Waterhouse R.M."/>
            <person name="Zwick A."/>
            <person name="Pang H."/>
        </authorList>
    </citation>
    <scope>NUCLEOTIDE SEQUENCE [LARGE SCALE GENOMIC DNA]</scope>
    <source>
        <strain evidence="2">SYSU2018</strain>
    </source>
</reference>
<sequence>MVSFGTSKGPIIPRSAYPPSPISRSDAPSQPAPVYETSEDLPNPSTYKPLIPHQYRTKLYAVKPPTNLILGTPLDIKYTPSQEKYDVYKKTQLKSLGRTYSGPNLFERQPYEFADGQNRKTFLQPSVSYVKPQVFEKKLSNANSVPEIGIVYSSGVRYYVPQVFYQVYLQEPNVQNESEQENSVYEKEDQKYFYKI</sequence>
<comment type="caution">
    <text evidence="2">The sequence shown here is derived from an EMBL/GenBank/DDBJ whole genome shotgun (WGS) entry which is preliminary data.</text>
</comment>
<evidence type="ECO:0000313" key="3">
    <source>
        <dbReference type="Proteomes" id="UP001516400"/>
    </source>
</evidence>
<evidence type="ECO:0000256" key="1">
    <source>
        <dbReference type="SAM" id="MobiDB-lite"/>
    </source>
</evidence>
<dbReference type="Proteomes" id="UP001516400">
    <property type="component" value="Unassembled WGS sequence"/>
</dbReference>
<protein>
    <submittedName>
        <fullName evidence="2">Uncharacterized protein</fullName>
    </submittedName>
</protein>
<gene>
    <name evidence="2" type="ORF">HHI36_006171</name>
</gene>
<evidence type="ECO:0000313" key="2">
    <source>
        <dbReference type="EMBL" id="KAL3283014.1"/>
    </source>
</evidence>
<keyword evidence="3" id="KW-1185">Reference proteome</keyword>
<dbReference type="AlphaFoldDB" id="A0ABD2NX82"/>
<proteinExistence type="predicted"/>
<dbReference type="EMBL" id="JABFTP020000144">
    <property type="protein sequence ID" value="KAL3283014.1"/>
    <property type="molecule type" value="Genomic_DNA"/>
</dbReference>
<accession>A0ABD2NX82</accession>
<organism evidence="2 3">
    <name type="scientific">Cryptolaemus montrouzieri</name>
    <dbReference type="NCBI Taxonomy" id="559131"/>
    <lineage>
        <taxon>Eukaryota</taxon>
        <taxon>Metazoa</taxon>
        <taxon>Ecdysozoa</taxon>
        <taxon>Arthropoda</taxon>
        <taxon>Hexapoda</taxon>
        <taxon>Insecta</taxon>
        <taxon>Pterygota</taxon>
        <taxon>Neoptera</taxon>
        <taxon>Endopterygota</taxon>
        <taxon>Coleoptera</taxon>
        <taxon>Polyphaga</taxon>
        <taxon>Cucujiformia</taxon>
        <taxon>Coccinelloidea</taxon>
        <taxon>Coccinellidae</taxon>
        <taxon>Scymninae</taxon>
        <taxon>Scymnini</taxon>
        <taxon>Cryptolaemus</taxon>
    </lineage>
</organism>
<feature type="region of interest" description="Disordered" evidence="1">
    <location>
        <begin position="1"/>
        <end position="48"/>
    </location>
</feature>
<name>A0ABD2NX82_9CUCU</name>